<reference evidence="2 3" key="1">
    <citation type="submission" date="2024-06" db="EMBL/GenBank/DDBJ databases">
        <title>Complete genome of Phlyctema vagabunda strain 19-DSS-EL-015.</title>
        <authorList>
            <person name="Fiorenzani C."/>
        </authorList>
    </citation>
    <scope>NUCLEOTIDE SEQUENCE [LARGE SCALE GENOMIC DNA]</scope>
    <source>
        <strain evidence="2 3">19-DSS-EL-015</strain>
    </source>
</reference>
<evidence type="ECO:0000313" key="3">
    <source>
        <dbReference type="Proteomes" id="UP001629113"/>
    </source>
</evidence>
<organism evidence="2 3">
    <name type="scientific">Phlyctema vagabunda</name>
    <dbReference type="NCBI Taxonomy" id="108571"/>
    <lineage>
        <taxon>Eukaryota</taxon>
        <taxon>Fungi</taxon>
        <taxon>Dikarya</taxon>
        <taxon>Ascomycota</taxon>
        <taxon>Pezizomycotina</taxon>
        <taxon>Leotiomycetes</taxon>
        <taxon>Helotiales</taxon>
        <taxon>Dermateaceae</taxon>
        <taxon>Phlyctema</taxon>
    </lineage>
</organism>
<keyword evidence="3" id="KW-1185">Reference proteome</keyword>
<gene>
    <name evidence="2" type="ORF">PVAG01_07904</name>
</gene>
<feature type="compositionally biased region" description="Basic and acidic residues" evidence="1">
    <location>
        <begin position="1"/>
        <end position="24"/>
    </location>
</feature>
<dbReference type="EMBL" id="JBFCZG010000006">
    <property type="protein sequence ID" value="KAL3421459.1"/>
    <property type="molecule type" value="Genomic_DNA"/>
</dbReference>
<sequence length="135" mass="15076">MIRKTQEEKQDRTEGSDIDVRPSKADPFFLSDGITEQYISRSYSYPTTDPASTSISGLEDDSTIAGSTAPITLTLNPDLRFAANAEGPNLIIRLSSWCDEMSLSAEWREMDYDDGQVLDFLEDVKGVMMLLLLLE</sequence>
<evidence type="ECO:0000313" key="2">
    <source>
        <dbReference type="EMBL" id="KAL3421459.1"/>
    </source>
</evidence>
<proteinExistence type="predicted"/>
<evidence type="ECO:0000256" key="1">
    <source>
        <dbReference type="SAM" id="MobiDB-lite"/>
    </source>
</evidence>
<dbReference type="Proteomes" id="UP001629113">
    <property type="component" value="Unassembled WGS sequence"/>
</dbReference>
<dbReference type="Gene3D" id="3.30.559.30">
    <property type="entry name" value="Nonribosomal peptide synthetase, condensation domain"/>
    <property type="match status" value="1"/>
</dbReference>
<protein>
    <submittedName>
        <fullName evidence="2">Uncharacterized protein</fullName>
    </submittedName>
</protein>
<feature type="region of interest" description="Disordered" evidence="1">
    <location>
        <begin position="1"/>
        <end position="27"/>
    </location>
</feature>
<comment type="caution">
    <text evidence="2">The sequence shown here is derived from an EMBL/GenBank/DDBJ whole genome shotgun (WGS) entry which is preliminary data.</text>
</comment>
<accession>A0ABR4PDR0</accession>
<name>A0ABR4PDR0_9HELO</name>